<dbReference type="Proteomes" id="UP000297535">
    <property type="component" value="Unassembled WGS sequence"/>
</dbReference>
<dbReference type="Pfam" id="PF00378">
    <property type="entry name" value="ECH_1"/>
    <property type="match status" value="1"/>
</dbReference>
<reference evidence="2 3" key="1">
    <citation type="submission" date="2019-04" db="EMBL/GenBank/DDBJ databases">
        <authorList>
            <person name="Feng G."/>
            <person name="Zhu H."/>
        </authorList>
    </citation>
    <scope>NUCLEOTIDE SEQUENCE [LARGE SCALE GENOMIC DNA]</scope>
    <source>
        <strain evidence="2 3">6HR-1</strain>
    </source>
</reference>
<accession>A0A4Z0NW42</accession>
<evidence type="ECO:0000313" key="2">
    <source>
        <dbReference type="EMBL" id="TGE01660.1"/>
    </source>
</evidence>
<keyword evidence="2" id="KW-0413">Isomerase</keyword>
<dbReference type="InterPro" id="IPR014748">
    <property type="entry name" value="Enoyl-CoA_hydra_C"/>
</dbReference>
<dbReference type="AlphaFoldDB" id="A0A4Z0NW42"/>
<protein>
    <submittedName>
        <fullName evidence="2">Enoyl-CoA hydratase/isomerase family protein</fullName>
    </submittedName>
</protein>
<dbReference type="Gene3D" id="3.90.226.10">
    <property type="entry name" value="2-enoyl-CoA Hydratase, Chain A, domain 1"/>
    <property type="match status" value="1"/>
</dbReference>
<dbReference type="InterPro" id="IPR029045">
    <property type="entry name" value="ClpP/crotonase-like_dom_sf"/>
</dbReference>
<evidence type="ECO:0000256" key="1">
    <source>
        <dbReference type="ARBA" id="ARBA00005254"/>
    </source>
</evidence>
<keyword evidence="3" id="KW-1185">Reference proteome</keyword>
<organism evidence="2 3">
    <name type="scientific">Methylobacterium nonmethylotrophicum</name>
    <dbReference type="NCBI Taxonomy" id="1141884"/>
    <lineage>
        <taxon>Bacteria</taxon>
        <taxon>Pseudomonadati</taxon>
        <taxon>Pseudomonadota</taxon>
        <taxon>Alphaproteobacteria</taxon>
        <taxon>Hyphomicrobiales</taxon>
        <taxon>Methylobacteriaceae</taxon>
        <taxon>Methylobacterium</taxon>
    </lineage>
</organism>
<gene>
    <name evidence="2" type="ORF">EU555_02985</name>
</gene>
<dbReference type="InterPro" id="IPR001753">
    <property type="entry name" value="Enoyl-CoA_hydra/iso"/>
</dbReference>
<dbReference type="Gene3D" id="1.10.12.10">
    <property type="entry name" value="Lyase 2-enoyl-coa Hydratase, Chain A, domain 2"/>
    <property type="match status" value="1"/>
</dbReference>
<dbReference type="GO" id="GO:0016853">
    <property type="term" value="F:isomerase activity"/>
    <property type="evidence" value="ECO:0007669"/>
    <property type="project" value="UniProtKB-KW"/>
</dbReference>
<dbReference type="PANTHER" id="PTHR43459:SF1">
    <property type="entry name" value="EG:BACN32G11.4 PROTEIN"/>
    <property type="match status" value="1"/>
</dbReference>
<dbReference type="RefSeq" id="WP_135412974.1">
    <property type="nucleotide sequence ID" value="NZ_SRLB01000002.1"/>
</dbReference>
<dbReference type="SUPFAM" id="SSF52096">
    <property type="entry name" value="ClpP/crotonase"/>
    <property type="match status" value="1"/>
</dbReference>
<dbReference type="OrthoDB" id="9795727at2"/>
<name>A0A4Z0NW42_9HYPH</name>
<comment type="caution">
    <text evidence="2">The sequence shown here is derived from an EMBL/GenBank/DDBJ whole genome shotgun (WGS) entry which is preliminary data.</text>
</comment>
<evidence type="ECO:0000313" key="3">
    <source>
        <dbReference type="Proteomes" id="UP000297535"/>
    </source>
</evidence>
<dbReference type="CDD" id="cd06558">
    <property type="entry name" value="crotonase-like"/>
    <property type="match status" value="1"/>
</dbReference>
<proteinExistence type="inferred from homology"/>
<comment type="similarity">
    <text evidence="1">Belongs to the enoyl-CoA hydratase/isomerase family.</text>
</comment>
<dbReference type="PANTHER" id="PTHR43459">
    <property type="entry name" value="ENOYL-COA HYDRATASE"/>
    <property type="match status" value="1"/>
</dbReference>
<sequence length="258" mass="26976">MSATDSPVLIEARDGAVAILTLNEPAKRNALTPAIRLALAEAIDRIERDPGIRAVVITGGPEMFSAGGDLTAMQADGLAGGRERFRLLHGIVRAIVKSAKPYVAAVEGWAAGAGFSVALLCDTIVAGEGARFVASFPKVGLVADAGLLHTLPARVGQGRARQILLQASPVGAPAALAMGMIDEVVQDGTALARAIALARSFEGLAPLSTAMAKEWLARGIDEVLDWERSAQAALFQTADHHEGKAAFLEKRRPTFQGR</sequence>
<dbReference type="EMBL" id="SRLB01000002">
    <property type="protein sequence ID" value="TGE01660.1"/>
    <property type="molecule type" value="Genomic_DNA"/>
</dbReference>